<protein>
    <recommendedName>
        <fullName evidence="3">tRNA threonylcarbamoyladenosine biosynthesis protein TsaE</fullName>
    </recommendedName>
    <alternativeName>
        <fullName evidence="10">t(6)A37 threonylcarbamoyladenosine biosynthesis protein TsaE</fullName>
    </alternativeName>
</protein>
<dbReference type="GO" id="GO:0005524">
    <property type="term" value="F:ATP binding"/>
    <property type="evidence" value="ECO:0007669"/>
    <property type="project" value="UniProtKB-KW"/>
</dbReference>
<gene>
    <name evidence="13" type="ordered locus">Snov_0301</name>
</gene>
<dbReference type="STRING" id="639283.Snov_0301"/>
<dbReference type="HOGENOM" id="CLU_021467_2_1_5"/>
<evidence type="ECO:0000256" key="10">
    <source>
        <dbReference type="ARBA" id="ARBA00032441"/>
    </source>
</evidence>
<evidence type="ECO:0000313" key="14">
    <source>
        <dbReference type="Proteomes" id="UP000006633"/>
    </source>
</evidence>
<dbReference type="Gene3D" id="3.40.50.300">
    <property type="entry name" value="P-loop containing nucleotide triphosphate hydrolases"/>
    <property type="match status" value="1"/>
</dbReference>
<dbReference type="Pfam" id="PF01636">
    <property type="entry name" value="APH"/>
    <property type="match status" value="1"/>
</dbReference>
<dbReference type="Gene3D" id="3.30.200.20">
    <property type="entry name" value="Phosphorylase Kinase, domain 1"/>
    <property type="match status" value="1"/>
</dbReference>
<feature type="compositionally biased region" description="Polar residues" evidence="11">
    <location>
        <begin position="597"/>
        <end position="609"/>
    </location>
</feature>
<evidence type="ECO:0000256" key="6">
    <source>
        <dbReference type="ARBA" id="ARBA00022723"/>
    </source>
</evidence>
<organism evidence="13 14">
    <name type="scientific">Ancylobacter novellus (strain ATCC 8093 / DSM 506 / JCM 20403 / CCM 1077 / IAM 12100 / NBRC 12443 / NCIMB 10456)</name>
    <name type="common">Starkeya novella</name>
    <dbReference type="NCBI Taxonomy" id="639283"/>
    <lineage>
        <taxon>Bacteria</taxon>
        <taxon>Pseudomonadati</taxon>
        <taxon>Pseudomonadota</taxon>
        <taxon>Alphaproteobacteria</taxon>
        <taxon>Hyphomicrobiales</taxon>
        <taxon>Xanthobacteraceae</taxon>
        <taxon>Ancylobacter</taxon>
    </lineage>
</organism>
<evidence type="ECO:0000256" key="3">
    <source>
        <dbReference type="ARBA" id="ARBA00019010"/>
    </source>
</evidence>
<dbReference type="GO" id="GO:0046872">
    <property type="term" value="F:metal ion binding"/>
    <property type="evidence" value="ECO:0007669"/>
    <property type="project" value="UniProtKB-KW"/>
</dbReference>
<feature type="region of interest" description="Disordered" evidence="11">
    <location>
        <begin position="520"/>
        <end position="609"/>
    </location>
</feature>
<evidence type="ECO:0000259" key="12">
    <source>
        <dbReference type="Pfam" id="PF01636"/>
    </source>
</evidence>
<proteinExistence type="inferred from homology"/>
<feature type="compositionally biased region" description="Pro residues" evidence="11">
    <location>
        <begin position="531"/>
        <end position="565"/>
    </location>
</feature>
<keyword evidence="4" id="KW-0963">Cytoplasm</keyword>
<feature type="compositionally biased region" description="Low complexity" evidence="11">
    <location>
        <begin position="566"/>
        <end position="594"/>
    </location>
</feature>
<evidence type="ECO:0000256" key="2">
    <source>
        <dbReference type="ARBA" id="ARBA00007599"/>
    </source>
</evidence>
<name>D7A219_ANCN5</name>
<evidence type="ECO:0000256" key="7">
    <source>
        <dbReference type="ARBA" id="ARBA00022741"/>
    </source>
</evidence>
<dbReference type="Gene3D" id="3.90.1200.10">
    <property type="match status" value="1"/>
</dbReference>
<evidence type="ECO:0000256" key="1">
    <source>
        <dbReference type="ARBA" id="ARBA00004496"/>
    </source>
</evidence>
<accession>D7A219</accession>
<dbReference type="PANTHER" id="PTHR33540:SF2">
    <property type="entry name" value="TRNA THREONYLCARBAMOYLADENOSINE BIOSYNTHESIS PROTEIN TSAE"/>
    <property type="match status" value="1"/>
</dbReference>
<keyword evidence="5" id="KW-0819">tRNA processing</keyword>
<reference evidence="13 14" key="1">
    <citation type="journal article" date="2012" name="Stand. Genomic Sci.">
        <title>Complete genome sequence of the facultatively chemolithoautotrophic and methylotrophic alpha Proteobacterium Starkeya novella type strain (ATCC 8093(T)).</title>
        <authorList>
            <person name="Kappler U."/>
            <person name="Davenport K."/>
            <person name="Beatson S."/>
            <person name="Lucas S."/>
            <person name="Lapidus A."/>
            <person name="Copeland A."/>
            <person name="Berry K.W."/>
            <person name="Glavina Del Rio T."/>
            <person name="Hammon N."/>
            <person name="Dalin E."/>
            <person name="Tice H."/>
            <person name="Pitluck S."/>
            <person name="Richardson P."/>
            <person name="Bruce D."/>
            <person name="Goodwin L.A."/>
            <person name="Han C."/>
            <person name="Tapia R."/>
            <person name="Detter J.C."/>
            <person name="Chang Y.J."/>
            <person name="Jeffries C.D."/>
            <person name="Land M."/>
            <person name="Hauser L."/>
            <person name="Kyrpides N.C."/>
            <person name="Goker M."/>
            <person name="Ivanova N."/>
            <person name="Klenk H.P."/>
            <person name="Woyke T."/>
        </authorList>
    </citation>
    <scope>NUCLEOTIDE SEQUENCE [LARGE SCALE GENOMIC DNA]</scope>
    <source>
        <strain evidence="14">ATCC 8093 / DSM 506 / JCM 20403 / CCM 1077 / IAM 12100 / NBRC 12443 / NCIMB 10456</strain>
    </source>
</reference>
<sequence length="609" mass="65570">MIDGRTTGAVPTMPVAHWDVVLPDEVATGRLAMDLAAMLRPGDLVALDGDLGAGKTTLARALIRELAGDPELEVPSPTFTLMQTYDLPRHRVVHADLYRLSDASELDELGWQEQTDGAVTLVEWPERAEGAVLKTDRLEVHISMPQDRPETARRVRLLGYGRLAGALYRMRAIRSLIDSTGFGPARRRHLQGDASTRSYERLVGAKRNAILMNAPRRPDGPPVRAGRSYSAVAHLAEDVKPFVAMARGLRARGFSAPAIYGGDLDAGLLVIEDLGEEGVLAGTPPAPVPERYEASVDVLAALHALDLPATLAVASGIDHQIPPYDLEALTIEAELLLDWYLPHCGVALPADARQSFRQLWAAALAPSLAQKPVWTLRDFHSPNLMWLPQREGIAKVGLLDFQDAVMGPPAYDVVSLAQDARVDVPEALELHLLGRYVKARREADADFDMRGFAASYAVMGAQRATKILGIFARLNHRDRKPGYLRHMPRIWNYLQRCLAFTDLEALAGWYKDHVPPPRLHGRPEGAVGMPAPAPVPAAPLAPPRPAEAAPKAPPAAPPAEAPPPTEAAAVTETPSAPATVAEAPAAETPPDAVPSEAASTQTPNDPATT</sequence>
<keyword evidence="8" id="KW-0067">ATP-binding</keyword>
<evidence type="ECO:0000256" key="8">
    <source>
        <dbReference type="ARBA" id="ARBA00022840"/>
    </source>
</evidence>
<dbReference type="KEGG" id="sno:Snov_0301"/>
<dbReference type="eggNOG" id="COG0802">
    <property type="taxonomic scope" value="Bacteria"/>
</dbReference>
<dbReference type="InterPro" id="IPR002575">
    <property type="entry name" value="Aminoglycoside_PTrfase"/>
</dbReference>
<dbReference type="SUPFAM" id="SSF52540">
    <property type="entry name" value="P-loop containing nucleoside triphosphate hydrolases"/>
    <property type="match status" value="1"/>
</dbReference>
<evidence type="ECO:0000256" key="4">
    <source>
        <dbReference type="ARBA" id="ARBA00022490"/>
    </source>
</evidence>
<dbReference type="RefSeq" id="WP_013165140.1">
    <property type="nucleotide sequence ID" value="NC_014217.1"/>
</dbReference>
<dbReference type="NCBIfam" id="TIGR00150">
    <property type="entry name" value="T6A_YjeE"/>
    <property type="match status" value="1"/>
</dbReference>
<dbReference type="InterPro" id="IPR003442">
    <property type="entry name" value="T6A_TsaE"/>
</dbReference>
<dbReference type="eggNOG" id="COG3178">
    <property type="taxonomic scope" value="Bacteria"/>
</dbReference>
<dbReference type="GO" id="GO:0002949">
    <property type="term" value="P:tRNA threonylcarbamoyladenosine modification"/>
    <property type="evidence" value="ECO:0007669"/>
    <property type="project" value="InterPro"/>
</dbReference>
<dbReference type="PANTHER" id="PTHR33540">
    <property type="entry name" value="TRNA THREONYLCARBAMOYLADENOSINE BIOSYNTHESIS PROTEIN TSAE"/>
    <property type="match status" value="1"/>
</dbReference>
<comment type="subcellular location">
    <subcellularLocation>
        <location evidence="1">Cytoplasm</location>
    </subcellularLocation>
</comment>
<evidence type="ECO:0000256" key="5">
    <source>
        <dbReference type="ARBA" id="ARBA00022694"/>
    </source>
</evidence>
<comment type="similarity">
    <text evidence="2">Belongs to the TsaE family.</text>
</comment>
<keyword evidence="9" id="KW-0460">Magnesium</keyword>
<dbReference type="Pfam" id="PF02367">
    <property type="entry name" value="TsaE"/>
    <property type="match status" value="1"/>
</dbReference>
<evidence type="ECO:0000256" key="11">
    <source>
        <dbReference type="SAM" id="MobiDB-lite"/>
    </source>
</evidence>
<dbReference type="InterPro" id="IPR027417">
    <property type="entry name" value="P-loop_NTPase"/>
</dbReference>
<evidence type="ECO:0000313" key="13">
    <source>
        <dbReference type="EMBL" id="ADH87635.1"/>
    </source>
</evidence>
<dbReference type="GO" id="GO:0005737">
    <property type="term" value="C:cytoplasm"/>
    <property type="evidence" value="ECO:0007669"/>
    <property type="project" value="UniProtKB-SubCell"/>
</dbReference>
<dbReference type="Proteomes" id="UP000006633">
    <property type="component" value="Chromosome"/>
</dbReference>
<keyword evidence="7" id="KW-0547">Nucleotide-binding</keyword>
<keyword evidence="6" id="KW-0479">Metal-binding</keyword>
<dbReference type="SUPFAM" id="SSF56112">
    <property type="entry name" value="Protein kinase-like (PK-like)"/>
    <property type="match status" value="1"/>
</dbReference>
<feature type="domain" description="Aminoglycoside phosphotransferase" evidence="12">
    <location>
        <begin position="190"/>
        <end position="437"/>
    </location>
</feature>
<evidence type="ECO:0000256" key="9">
    <source>
        <dbReference type="ARBA" id="ARBA00022842"/>
    </source>
</evidence>
<dbReference type="EMBL" id="CP002026">
    <property type="protein sequence ID" value="ADH87635.1"/>
    <property type="molecule type" value="Genomic_DNA"/>
</dbReference>
<dbReference type="InterPro" id="IPR011009">
    <property type="entry name" value="Kinase-like_dom_sf"/>
</dbReference>
<dbReference type="AlphaFoldDB" id="D7A219"/>
<keyword evidence="14" id="KW-1185">Reference proteome</keyword>
<dbReference type="OrthoDB" id="9809275at2"/>